<organism evidence="3 4">
    <name type="scientific">Prorocentrum cordatum</name>
    <dbReference type="NCBI Taxonomy" id="2364126"/>
    <lineage>
        <taxon>Eukaryota</taxon>
        <taxon>Sar</taxon>
        <taxon>Alveolata</taxon>
        <taxon>Dinophyceae</taxon>
        <taxon>Prorocentrales</taxon>
        <taxon>Prorocentraceae</taxon>
        <taxon>Prorocentrum</taxon>
    </lineage>
</organism>
<dbReference type="Pfam" id="PF24179">
    <property type="entry name" value="NTE_Ploop"/>
    <property type="match status" value="1"/>
</dbReference>
<gene>
    <name evidence="3" type="ORF">PCOR1329_LOCUS38118</name>
</gene>
<dbReference type="InterPro" id="IPR000595">
    <property type="entry name" value="cNMP-bd_dom"/>
</dbReference>
<feature type="compositionally biased region" description="Polar residues" evidence="1">
    <location>
        <begin position="758"/>
        <end position="768"/>
    </location>
</feature>
<feature type="compositionally biased region" description="Pro residues" evidence="1">
    <location>
        <begin position="158"/>
        <end position="168"/>
    </location>
</feature>
<feature type="region of interest" description="Disordered" evidence="1">
    <location>
        <begin position="1937"/>
        <end position="2023"/>
    </location>
</feature>
<dbReference type="PANTHER" id="PTHR45725:SF1">
    <property type="entry name" value="DISHEVELLED ASSOCIATED ACTIVATOR OF MORPHOGENESIS, ISOFORM D"/>
    <property type="match status" value="1"/>
</dbReference>
<feature type="domain" description="Cyclic nucleotide-binding" evidence="2">
    <location>
        <begin position="2090"/>
        <end position="2187"/>
    </location>
</feature>
<proteinExistence type="predicted"/>
<feature type="region of interest" description="Disordered" evidence="1">
    <location>
        <begin position="1"/>
        <end position="187"/>
    </location>
</feature>
<dbReference type="SUPFAM" id="SSF51206">
    <property type="entry name" value="cAMP-binding domain-like"/>
    <property type="match status" value="2"/>
</dbReference>
<feature type="compositionally biased region" description="Low complexity" evidence="1">
    <location>
        <begin position="1941"/>
        <end position="1967"/>
    </location>
</feature>
<feature type="compositionally biased region" description="Basic and acidic residues" evidence="1">
    <location>
        <begin position="57"/>
        <end position="69"/>
    </location>
</feature>
<feature type="compositionally biased region" description="Pro residues" evidence="1">
    <location>
        <begin position="1101"/>
        <end position="1113"/>
    </location>
</feature>
<feature type="compositionally biased region" description="Low complexity" evidence="1">
    <location>
        <begin position="1"/>
        <end position="18"/>
    </location>
</feature>
<comment type="caution">
    <text evidence="3">The sequence shown here is derived from an EMBL/GenBank/DDBJ whole genome shotgun (WGS) entry which is preliminary data.</text>
</comment>
<name>A0ABN9TDT4_9DINO</name>
<dbReference type="Gene3D" id="2.60.120.10">
    <property type="entry name" value="Jelly Rolls"/>
    <property type="match status" value="2"/>
</dbReference>
<feature type="region of interest" description="Disordered" evidence="1">
    <location>
        <begin position="1081"/>
        <end position="1173"/>
    </location>
</feature>
<feature type="region of interest" description="Disordered" evidence="1">
    <location>
        <begin position="743"/>
        <end position="771"/>
    </location>
</feature>
<feature type="compositionally biased region" description="Basic and acidic residues" evidence="1">
    <location>
        <begin position="1998"/>
        <end position="2021"/>
    </location>
</feature>
<dbReference type="PANTHER" id="PTHR45725">
    <property type="entry name" value="FORMIN HOMOLOGY 2 FAMILY MEMBER"/>
    <property type="match status" value="1"/>
</dbReference>
<dbReference type="Proteomes" id="UP001189429">
    <property type="component" value="Unassembled WGS sequence"/>
</dbReference>
<accession>A0ABN9TDT4</accession>
<dbReference type="Pfam" id="PF00027">
    <property type="entry name" value="cNMP_binding"/>
    <property type="match status" value="1"/>
</dbReference>
<protein>
    <recommendedName>
        <fullName evidence="2">Cyclic nucleotide-binding domain-containing protein</fullName>
    </recommendedName>
</protein>
<evidence type="ECO:0000313" key="4">
    <source>
        <dbReference type="Proteomes" id="UP001189429"/>
    </source>
</evidence>
<dbReference type="InterPro" id="IPR056556">
    <property type="entry name" value="NTE1_P-loop_dom"/>
</dbReference>
<feature type="compositionally biased region" description="Basic and acidic residues" evidence="1">
    <location>
        <begin position="76"/>
        <end position="138"/>
    </location>
</feature>
<feature type="compositionally biased region" description="Low complexity" evidence="1">
    <location>
        <begin position="1148"/>
        <end position="1161"/>
    </location>
</feature>
<dbReference type="InterPro" id="IPR014710">
    <property type="entry name" value="RmlC-like_jellyroll"/>
</dbReference>
<sequence>MPPSSAASGSGEPGSRPPVKYGMHQYAGEEGEGCPRRRRGAQEAKLPLQEPEEDGEEQRRGNESKEAKQSKKTKKGEKEGEVARDTKKARKQDKEKKDKDGQRGLPGERREEAKEDTASKAPHEEGQREVGGKTDDGQSSHGGAQQFPAMGSKDAPAAPKPSWTPPPQVGDRLAAQSSEAAAVAPAPAQDGVAIVSEDAVDGLLALSPPCEAEALGAMCASDVPDYIESSSRAHGCMHYGPGAFSQHPIGASSEEGGEASLGASALQMGGALPLPGGCALSDDGDEVGAGGRGSAAIESVAIVHMRCSDDFKFEWPREGGQVSSAPEVVSVAAPAETPAEAEVMVGELFGDKPLVDGDGDVGAPAAAAIAVDEDDAELGLERSPMREIVEFWHSNLSPEIEVKLVAALRRLEMLKEHGECKRDFIASQFSLSFLVEDMSELTQHSAVNLVTGGEAQLLRPCFEVDAGVACVSRTPLNRNAGANRGCVQDNRESTGIGFRTALKIIDAHSPTGVSLECVTGVGDNTDGYVIFDAISAFFASILYALKTNGRHAVDILRFVTVGLEKLEAEDPVVLVEFVDINQSMPGLIGSLLDEGALQSPAARGIRICEGCEVMRMIGWADTTHRVPGGGFAQDQAFMLLNVAGNAYCMYHAIPWMIASYATFGAYYSLQPEGSDEMAADGAFVNRAFGPGGGSPILSLSVSERFPDKNLAMGAPATDREMARAGVGEPPPAIALPSLFAGESAPPAKKNKKSRATAPEQTGSASTGGPVNIARQGELSGFRCPGPGLSLAFREGIVDGAGSDLGVGGGSTVQQCPDGRKCQTCRHKDDQWDPVCLKRDIKVPMWWGKPFDKTTGKTHGAFCGYCMKIYFGHIKHALTQPTSFSEYSKFLGVDVKRLERHQGMVDGVVEAMVKANLSDPRSHFRVDWEAVRDKEVEKDVEALAWDEAARVEKVSLEIVKRRQAVVEGAGGYRHLPIAEYEQEFKKFETNGMAAHGHKEWTYNGVPGYYVPNRTTTFKFVTIDESVVTTQAGSTEGCEITKAQLDRISSAFFTDLMSFVNGRGNSAEPAMLRVNLGSQGDVALPAPPASSDSALPAGASPAASPPPKGPPPAAEPEPGSGNKRGAPADAVDGAAEDLETKPKPARKSGGKAAAAGQASTSAGAKKKAGKPPKKWGPVIEAVRTSFANSSSNDPNFWGSEAKTQIKQMNAYSKDILSRCRKTTDAEEVTTLERLMKELVVMIAFVTVVKDHGVDSEQFKEVHDLQVEGLPMGQRDVNAIAAEVTSMGLAPVVTLTLPTHIKWARHKMDIRDTDDTGRWFSRISTRDLAQVGFGGSALQTEQDKLVSVRLAAALKLKSKKERLDALGDLFDMDRELDLVDNVKDFCEALTVLIAAPSFTDASVCVEALSGAFEAIGSPAISSLVSCGVLTGFPHGKEWMKEMKLYMAQVQNSKADVESMAALGEAIAATIRGAPSDGAEPAELSAIAAQVGSYISKRAAVVDRCPELFLAELPTTESMGAERLGCWTASQRTASVALTEASKVAFPGSTASPFVEAAKKCERIGTWLTSVNSFLSQEASSAQVSAVRDMQLGYNRDVAQPFPLEVQESDSFFSECLSSFVKSPLLRAGGAYNAKIMGVLTEAGNAKLAPILSAISHLLKCSTDSAHPVRSFDPACIVKEDFAAMKAAIPSPDTWAAATAWASGLGDQLLGNQLNVIRNIFAVTVSLVDVFAIAEEKSAPCKVHVDCVLHLRTVARGLATVSGCWSQPSPNDESPYHVNVLRGLIDYASFSSALAYQVKVVQLTISSTWTSMIKGDVDRIAAGCPVWRPFKAEMCSNAAVVKSLIDNKAYKQLGDWASSLKEKLNLVKALQKDNLGPFVACDVVKSGRGAQELAVETVSNAFIFFHAHVEWPKSIRNPIPAKKATAEVVAQIIGDQWASVEGRPEAPAEAAPPAEAPAAVPEPPAAALAEEAGADVPGVEKGAGKSKARSQNPPSGPRRRAKAEVGQHGHEGAGLGHAERRRDPVQRQVSDDVGQGLRAEPGEVVGELSVLIDRPIPAAYRCATKCRFAALPRDTAQKLFQLCPRTWCLRLLHLVAARTSGWLHRVDAALDWLPVEGGRCLYHHGDTMLGFFVVLSGRLVVLEEEEGLPPGDAGRWRVSNIIQRGRICGELDCLHDTPYSQTVWASRDTEVCRVSPTLLHLIAIDFPKAILHFSSLIGPRSTLPDGPAPLNKVTITVVPASDDVNVREVCASLVGALSRLGKTLHVSPDSDLATAPSGRSRAAAARSLDGPRLARLLADMEERCRWLVYEAEPVKGGVASEWTRRCVRQADHILVAANFDGSRRLQGEGEG</sequence>
<evidence type="ECO:0000313" key="3">
    <source>
        <dbReference type="EMBL" id="CAK0843920.1"/>
    </source>
</evidence>
<feature type="compositionally biased region" description="Basic residues" evidence="1">
    <location>
        <begin position="1162"/>
        <end position="1171"/>
    </location>
</feature>
<keyword evidence="4" id="KW-1185">Reference proteome</keyword>
<evidence type="ECO:0000256" key="1">
    <source>
        <dbReference type="SAM" id="MobiDB-lite"/>
    </source>
</evidence>
<dbReference type="PROSITE" id="PS50042">
    <property type="entry name" value="CNMP_BINDING_3"/>
    <property type="match status" value="2"/>
</dbReference>
<feature type="compositionally biased region" description="Low complexity" evidence="1">
    <location>
        <begin position="174"/>
        <end position="187"/>
    </location>
</feature>
<evidence type="ECO:0000259" key="2">
    <source>
        <dbReference type="PROSITE" id="PS50042"/>
    </source>
</evidence>
<dbReference type="InterPro" id="IPR018490">
    <property type="entry name" value="cNMP-bd_dom_sf"/>
</dbReference>
<feature type="domain" description="Cyclic nucleotide-binding" evidence="2">
    <location>
        <begin position="2038"/>
        <end position="2076"/>
    </location>
</feature>
<reference evidence="3" key="1">
    <citation type="submission" date="2023-10" db="EMBL/GenBank/DDBJ databases">
        <authorList>
            <person name="Chen Y."/>
            <person name="Shah S."/>
            <person name="Dougan E. K."/>
            <person name="Thang M."/>
            <person name="Chan C."/>
        </authorList>
    </citation>
    <scope>NUCLEOTIDE SEQUENCE [LARGE SCALE GENOMIC DNA]</scope>
</reference>
<dbReference type="CDD" id="cd00038">
    <property type="entry name" value="CAP_ED"/>
    <property type="match status" value="1"/>
</dbReference>
<feature type="compositionally biased region" description="Low complexity" evidence="1">
    <location>
        <begin position="1087"/>
        <end position="1100"/>
    </location>
</feature>
<dbReference type="InterPro" id="IPR051425">
    <property type="entry name" value="Formin_Homology"/>
</dbReference>
<dbReference type="EMBL" id="CAUYUJ010014616">
    <property type="protein sequence ID" value="CAK0843920.1"/>
    <property type="molecule type" value="Genomic_DNA"/>
</dbReference>